<evidence type="ECO:0000313" key="13">
    <source>
        <dbReference type="Proteomes" id="UP000756346"/>
    </source>
</evidence>
<dbReference type="EMBL" id="JAGTJQ010000009">
    <property type="protein sequence ID" value="KAH7024806.1"/>
    <property type="molecule type" value="Genomic_DNA"/>
</dbReference>
<evidence type="ECO:0000256" key="9">
    <source>
        <dbReference type="ARBA" id="ARBA00023157"/>
    </source>
</evidence>
<dbReference type="PANTHER" id="PTHR47466:SF1">
    <property type="entry name" value="METALLOPROTEASE MEP1 (AFU_ORTHOLOGUE AFUA_1G07730)-RELATED"/>
    <property type="match status" value="1"/>
</dbReference>
<feature type="domain" description="Peptidase M43 pregnancy-associated plasma-A" evidence="11">
    <location>
        <begin position="142"/>
        <end position="210"/>
    </location>
</feature>
<dbReference type="SUPFAM" id="SSF55486">
    <property type="entry name" value="Metalloproteases ('zincins'), catalytic domain"/>
    <property type="match status" value="1"/>
</dbReference>
<evidence type="ECO:0000256" key="3">
    <source>
        <dbReference type="ARBA" id="ARBA00022670"/>
    </source>
</evidence>
<dbReference type="InterPro" id="IPR024079">
    <property type="entry name" value="MetalloPept_cat_dom_sf"/>
</dbReference>
<evidence type="ECO:0000256" key="1">
    <source>
        <dbReference type="ARBA" id="ARBA00003174"/>
    </source>
</evidence>
<evidence type="ECO:0000313" key="12">
    <source>
        <dbReference type="EMBL" id="KAH7024806.1"/>
    </source>
</evidence>
<sequence>MYLHAAVPTNASDDYISDAALQQQFSVIQAAYAPHDIQLSLAGTSRTMQDNITTYAATENENSIVIGTPNPALESWWRSKRTGDHTTLHIFVYASMPFLGQASFPDPARPKSESWLDAVHINAAGLPGGSQQGYDLGRTAVHECDNEDTGDFVADTPRQKDATSGGGCPEGKDSCPGVPGLDNIHNYMDYSGDACKVMFTPGQEVRMHNLYNSVRAASW</sequence>
<keyword evidence="6" id="KW-0378">Hydrolase</keyword>
<keyword evidence="4" id="KW-0479">Metal-binding</keyword>
<dbReference type="Pfam" id="PF05572">
    <property type="entry name" value="Peptidase_M43"/>
    <property type="match status" value="1"/>
</dbReference>
<dbReference type="InterPro" id="IPR008754">
    <property type="entry name" value="Peptidase_M43"/>
</dbReference>
<evidence type="ECO:0000256" key="4">
    <source>
        <dbReference type="ARBA" id="ARBA00022723"/>
    </source>
</evidence>
<dbReference type="GO" id="GO:0008237">
    <property type="term" value="F:metallopeptidase activity"/>
    <property type="evidence" value="ECO:0007669"/>
    <property type="project" value="UniProtKB-KW"/>
</dbReference>
<protein>
    <recommendedName>
        <fullName evidence="11">Peptidase M43 pregnancy-associated plasma-A domain-containing protein</fullName>
    </recommendedName>
</protein>
<dbReference type="GeneID" id="70190020"/>
<comment type="caution">
    <text evidence="12">The sequence shown here is derived from an EMBL/GenBank/DDBJ whole genome shotgun (WGS) entry which is preliminary data.</text>
</comment>
<keyword evidence="3" id="KW-0645">Protease</keyword>
<accession>A0A9P9BPR0</accession>
<dbReference type="GO" id="GO:0046872">
    <property type="term" value="F:metal ion binding"/>
    <property type="evidence" value="ECO:0007669"/>
    <property type="project" value="UniProtKB-KW"/>
</dbReference>
<dbReference type="Proteomes" id="UP000756346">
    <property type="component" value="Unassembled WGS sequence"/>
</dbReference>
<dbReference type="GO" id="GO:0006508">
    <property type="term" value="P:proteolysis"/>
    <property type="evidence" value="ECO:0007669"/>
    <property type="project" value="UniProtKB-KW"/>
</dbReference>
<evidence type="ECO:0000256" key="6">
    <source>
        <dbReference type="ARBA" id="ARBA00022801"/>
    </source>
</evidence>
<gene>
    <name evidence="12" type="ORF">B0I36DRAFT_376626</name>
</gene>
<dbReference type="OrthoDB" id="536211at2759"/>
<dbReference type="PANTHER" id="PTHR47466">
    <property type="match status" value="1"/>
</dbReference>
<keyword evidence="9" id="KW-1015">Disulfide bond</keyword>
<comment type="function">
    <text evidence="1">Secreted metalloproteinase that allows assimilation of proteinaceous substrates.</text>
</comment>
<proteinExistence type="inferred from homology"/>
<reference evidence="12" key="1">
    <citation type="journal article" date="2021" name="Nat. Commun.">
        <title>Genetic determinants of endophytism in the Arabidopsis root mycobiome.</title>
        <authorList>
            <person name="Mesny F."/>
            <person name="Miyauchi S."/>
            <person name="Thiergart T."/>
            <person name="Pickel B."/>
            <person name="Atanasova L."/>
            <person name="Karlsson M."/>
            <person name="Huettel B."/>
            <person name="Barry K.W."/>
            <person name="Haridas S."/>
            <person name="Chen C."/>
            <person name="Bauer D."/>
            <person name="Andreopoulos W."/>
            <person name="Pangilinan J."/>
            <person name="LaButti K."/>
            <person name="Riley R."/>
            <person name="Lipzen A."/>
            <person name="Clum A."/>
            <person name="Drula E."/>
            <person name="Henrissat B."/>
            <person name="Kohler A."/>
            <person name="Grigoriev I.V."/>
            <person name="Martin F.M."/>
            <person name="Hacquard S."/>
        </authorList>
    </citation>
    <scope>NUCLEOTIDE SEQUENCE</scope>
    <source>
        <strain evidence="12">MPI-CAGE-CH-0230</strain>
    </source>
</reference>
<feature type="region of interest" description="Disordered" evidence="10">
    <location>
        <begin position="149"/>
        <end position="174"/>
    </location>
</feature>
<keyword evidence="7" id="KW-0862">Zinc</keyword>
<evidence type="ECO:0000256" key="7">
    <source>
        <dbReference type="ARBA" id="ARBA00022833"/>
    </source>
</evidence>
<name>A0A9P9BPR0_9PEZI</name>
<dbReference type="AlphaFoldDB" id="A0A9P9BPR0"/>
<keyword evidence="8" id="KW-0482">Metalloprotease</keyword>
<dbReference type="RefSeq" id="XP_046008354.1">
    <property type="nucleotide sequence ID" value="XM_046160474.1"/>
</dbReference>
<keyword evidence="13" id="KW-1185">Reference proteome</keyword>
<evidence type="ECO:0000256" key="2">
    <source>
        <dbReference type="ARBA" id="ARBA00008721"/>
    </source>
</evidence>
<comment type="similarity">
    <text evidence="2">Belongs to the peptidase M43B family.</text>
</comment>
<keyword evidence="5" id="KW-0732">Signal</keyword>
<dbReference type="Gene3D" id="3.40.390.10">
    <property type="entry name" value="Collagenase (Catalytic Domain)"/>
    <property type="match status" value="1"/>
</dbReference>
<evidence type="ECO:0000256" key="5">
    <source>
        <dbReference type="ARBA" id="ARBA00022729"/>
    </source>
</evidence>
<evidence type="ECO:0000256" key="10">
    <source>
        <dbReference type="SAM" id="MobiDB-lite"/>
    </source>
</evidence>
<evidence type="ECO:0000256" key="8">
    <source>
        <dbReference type="ARBA" id="ARBA00023049"/>
    </source>
</evidence>
<evidence type="ECO:0000259" key="11">
    <source>
        <dbReference type="Pfam" id="PF05572"/>
    </source>
</evidence>
<organism evidence="12 13">
    <name type="scientific">Microdochium trichocladiopsis</name>
    <dbReference type="NCBI Taxonomy" id="1682393"/>
    <lineage>
        <taxon>Eukaryota</taxon>
        <taxon>Fungi</taxon>
        <taxon>Dikarya</taxon>
        <taxon>Ascomycota</taxon>
        <taxon>Pezizomycotina</taxon>
        <taxon>Sordariomycetes</taxon>
        <taxon>Xylariomycetidae</taxon>
        <taxon>Xylariales</taxon>
        <taxon>Microdochiaceae</taxon>
        <taxon>Microdochium</taxon>
    </lineage>
</organism>